<evidence type="ECO:0000313" key="2">
    <source>
        <dbReference type="EMBL" id="KAF8444441.1"/>
    </source>
</evidence>
<reference evidence="2" key="1">
    <citation type="submission" date="2019-10" db="EMBL/GenBank/DDBJ databases">
        <authorList>
            <consortium name="DOE Joint Genome Institute"/>
            <person name="Kuo A."/>
            <person name="Miyauchi S."/>
            <person name="Kiss E."/>
            <person name="Drula E."/>
            <person name="Kohler A."/>
            <person name="Sanchez-Garcia M."/>
            <person name="Andreopoulos B."/>
            <person name="Barry K.W."/>
            <person name="Bonito G."/>
            <person name="Buee M."/>
            <person name="Carver A."/>
            <person name="Chen C."/>
            <person name="Cichocki N."/>
            <person name="Clum A."/>
            <person name="Culley D."/>
            <person name="Crous P.W."/>
            <person name="Fauchery L."/>
            <person name="Girlanda M."/>
            <person name="Hayes R."/>
            <person name="Keri Z."/>
            <person name="LaButti K."/>
            <person name="Lipzen A."/>
            <person name="Lombard V."/>
            <person name="Magnuson J."/>
            <person name="Maillard F."/>
            <person name="Morin E."/>
            <person name="Murat C."/>
            <person name="Nolan M."/>
            <person name="Ohm R."/>
            <person name="Pangilinan J."/>
            <person name="Pereira M."/>
            <person name="Perotto S."/>
            <person name="Peter M."/>
            <person name="Riley R."/>
            <person name="Sitrit Y."/>
            <person name="Stielow B."/>
            <person name="Szollosi G."/>
            <person name="Zifcakova L."/>
            <person name="Stursova M."/>
            <person name="Spatafora J.W."/>
            <person name="Tedersoo L."/>
            <person name="Vaario L.-M."/>
            <person name="Yamada A."/>
            <person name="Yan M."/>
            <person name="Wang P."/>
            <person name="Xu J."/>
            <person name="Bruns T."/>
            <person name="Baldrian P."/>
            <person name="Vilgalys R."/>
            <person name="Henrissat B."/>
            <person name="Grigoriev I.V."/>
            <person name="Hibbett D."/>
            <person name="Nagy L.G."/>
            <person name="Martin F.M."/>
        </authorList>
    </citation>
    <scope>NUCLEOTIDE SEQUENCE</scope>
    <source>
        <strain evidence="2">BED1</strain>
    </source>
</reference>
<evidence type="ECO:0000313" key="3">
    <source>
        <dbReference type="Proteomes" id="UP001194468"/>
    </source>
</evidence>
<proteinExistence type="predicted"/>
<reference evidence="2" key="2">
    <citation type="journal article" date="2020" name="Nat. Commun.">
        <title>Large-scale genome sequencing of mycorrhizal fungi provides insights into the early evolution of symbiotic traits.</title>
        <authorList>
            <person name="Miyauchi S."/>
            <person name="Kiss E."/>
            <person name="Kuo A."/>
            <person name="Drula E."/>
            <person name="Kohler A."/>
            <person name="Sanchez-Garcia M."/>
            <person name="Morin E."/>
            <person name="Andreopoulos B."/>
            <person name="Barry K.W."/>
            <person name="Bonito G."/>
            <person name="Buee M."/>
            <person name="Carver A."/>
            <person name="Chen C."/>
            <person name="Cichocki N."/>
            <person name="Clum A."/>
            <person name="Culley D."/>
            <person name="Crous P.W."/>
            <person name="Fauchery L."/>
            <person name="Girlanda M."/>
            <person name="Hayes R.D."/>
            <person name="Keri Z."/>
            <person name="LaButti K."/>
            <person name="Lipzen A."/>
            <person name="Lombard V."/>
            <person name="Magnuson J."/>
            <person name="Maillard F."/>
            <person name="Murat C."/>
            <person name="Nolan M."/>
            <person name="Ohm R.A."/>
            <person name="Pangilinan J."/>
            <person name="Pereira M.F."/>
            <person name="Perotto S."/>
            <person name="Peter M."/>
            <person name="Pfister S."/>
            <person name="Riley R."/>
            <person name="Sitrit Y."/>
            <person name="Stielow J.B."/>
            <person name="Szollosi G."/>
            <person name="Zifcakova L."/>
            <person name="Stursova M."/>
            <person name="Spatafora J.W."/>
            <person name="Tedersoo L."/>
            <person name="Vaario L.M."/>
            <person name="Yamada A."/>
            <person name="Yan M."/>
            <person name="Wang P."/>
            <person name="Xu J."/>
            <person name="Bruns T."/>
            <person name="Baldrian P."/>
            <person name="Vilgalys R."/>
            <person name="Dunand C."/>
            <person name="Henrissat B."/>
            <person name="Grigoriev I.V."/>
            <person name="Hibbett D."/>
            <person name="Nagy L.G."/>
            <person name="Martin F.M."/>
        </authorList>
    </citation>
    <scope>NUCLEOTIDE SEQUENCE</scope>
    <source>
        <strain evidence="2">BED1</strain>
    </source>
</reference>
<name>A0AAD4C0N8_BOLED</name>
<sequence>MLGTPVTSSFAPGHSFPVPETPGVLLASNSSFLSFGGFNSQLDASISDAVPARGTPSAIGALKLHRHAAISFHPTATPFRNPKTGSSRVLHYSDTTSEEAQLALAVARAQRKVYNLEHQLVGARVEELESLGNLYRFRMQDTQRRVADANFDIGLIRRDISKNGVPFQSQHKRRRTSSSLHETYIAVDSGSSEP</sequence>
<comment type="caution">
    <text evidence="2">The sequence shown here is derived from an EMBL/GenBank/DDBJ whole genome shotgun (WGS) entry which is preliminary data.</text>
</comment>
<keyword evidence="3" id="KW-1185">Reference proteome</keyword>
<protein>
    <submittedName>
        <fullName evidence="2">Uncharacterized protein</fullName>
    </submittedName>
</protein>
<accession>A0AAD4C0N8</accession>
<evidence type="ECO:0000256" key="1">
    <source>
        <dbReference type="SAM" id="MobiDB-lite"/>
    </source>
</evidence>
<dbReference type="AlphaFoldDB" id="A0AAD4C0N8"/>
<organism evidence="2 3">
    <name type="scientific">Boletus edulis BED1</name>
    <dbReference type="NCBI Taxonomy" id="1328754"/>
    <lineage>
        <taxon>Eukaryota</taxon>
        <taxon>Fungi</taxon>
        <taxon>Dikarya</taxon>
        <taxon>Basidiomycota</taxon>
        <taxon>Agaricomycotina</taxon>
        <taxon>Agaricomycetes</taxon>
        <taxon>Agaricomycetidae</taxon>
        <taxon>Boletales</taxon>
        <taxon>Boletineae</taxon>
        <taxon>Boletaceae</taxon>
        <taxon>Boletoideae</taxon>
        <taxon>Boletus</taxon>
    </lineage>
</organism>
<gene>
    <name evidence="2" type="ORF">L210DRAFT_3642682</name>
</gene>
<feature type="region of interest" description="Disordered" evidence="1">
    <location>
        <begin position="166"/>
        <end position="194"/>
    </location>
</feature>
<dbReference type="Proteomes" id="UP001194468">
    <property type="component" value="Unassembled WGS sequence"/>
</dbReference>
<dbReference type="EMBL" id="WHUW01000006">
    <property type="protein sequence ID" value="KAF8444441.1"/>
    <property type="molecule type" value="Genomic_DNA"/>
</dbReference>